<dbReference type="InterPro" id="IPR023393">
    <property type="entry name" value="START-like_dom_sf"/>
</dbReference>
<evidence type="ECO:0008006" key="3">
    <source>
        <dbReference type="Google" id="ProtNLM"/>
    </source>
</evidence>
<dbReference type="Proteomes" id="UP000237271">
    <property type="component" value="Unassembled WGS sequence"/>
</dbReference>
<reference evidence="1 2" key="1">
    <citation type="journal article" date="2017" name="Genome Biol. Evol.">
        <title>Phytophthora megakarya and P. palmivora, closely related causal agents of cacao black pod rot, underwent increases in genome sizes and gene numbers by different mechanisms.</title>
        <authorList>
            <person name="Ali S.S."/>
            <person name="Shao J."/>
            <person name="Lary D.J."/>
            <person name="Kronmiller B."/>
            <person name="Shen D."/>
            <person name="Strem M.D."/>
            <person name="Amoako-Attah I."/>
            <person name="Akrofi A.Y."/>
            <person name="Begoude B.A."/>
            <person name="Ten Hoopen G.M."/>
            <person name="Coulibaly K."/>
            <person name="Kebe B.I."/>
            <person name="Melnick R.L."/>
            <person name="Guiltinan M.J."/>
            <person name="Tyler B.M."/>
            <person name="Meinhardt L.W."/>
            <person name="Bailey B.A."/>
        </authorList>
    </citation>
    <scope>NUCLEOTIDE SEQUENCE [LARGE SCALE GENOMIC DNA]</scope>
    <source>
        <strain evidence="2">sbr112.9</strain>
    </source>
</reference>
<dbReference type="AlphaFoldDB" id="A0A2P4XKU6"/>
<dbReference type="PANTHER" id="PTHR13510">
    <property type="entry name" value="FYVE-FINGER-CONTAINING RAB5 EFFECTOR PROTEIN RABENOSYN-5-RELATED"/>
    <property type="match status" value="1"/>
</dbReference>
<comment type="caution">
    <text evidence="1">The sequence shown here is derived from an EMBL/GenBank/DDBJ whole genome shotgun (WGS) entry which is preliminary data.</text>
</comment>
<organism evidence="1 2">
    <name type="scientific">Phytophthora palmivora</name>
    <dbReference type="NCBI Taxonomy" id="4796"/>
    <lineage>
        <taxon>Eukaryota</taxon>
        <taxon>Sar</taxon>
        <taxon>Stramenopiles</taxon>
        <taxon>Oomycota</taxon>
        <taxon>Peronosporomycetes</taxon>
        <taxon>Peronosporales</taxon>
        <taxon>Peronosporaceae</taxon>
        <taxon>Phytophthora</taxon>
    </lineage>
</organism>
<dbReference type="InterPro" id="IPR052727">
    <property type="entry name" value="Rab4/Rab5_effector"/>
</dbReference>
<name>A0A2P4XKU6_9STRA</name>
<dbReference type="SUPFAM" id="SSF55961">
    <property type="entry name" value="Bet v1-like"/>
    <property type="match status" value="1"/>
</dbReference>
<dbReference type="EMBL" id="NCKW01009709">
    <property type="protein sequence ID" value="POM66185.1"/>
    <property type="molecule type" value="Genomic_DNA"/>
</dbReference>
<gene>
    <name evidence="1" type="ORF">PHPALM_17997</name>
</gene>
<sequence>MFGVISENLEAMRVKASYVDDFSGAAVLDDVCVPTEEKPFQSLVIKWMELDIPFRSTNLVKNRDYVYLEGTGYVQNANGERMGYHLLHSVSFAQTHQLPNRVRGNVSFIGFWRQIGTNTMEMYATSVMDPVDSGLIRKLIVPSMANVFLSSLKYAYCGQMRKLTYMLDKKYAESKMRGTPNKKRICVTCSSPVSSHRIGDFGKSNSTCKLCFGFVCHACKIARKLSFVDPDLLLSQRKVTFCTACISEVTSMSAIDVARTQIAARRLQMSERASFMKTLSSDDSSVDASFSSELVLSEEDHALLLNLTNTLVQQNFEKYQNFVNQDQRQVDLTRWKHVKSRNDIHVHVRREDPTELQVLQDGQNKSTPVMLSVGTFPGKMDDLMLGVMNPTLETMRMKASYVHDVNDAAILAPIIVPTEVDPFLSVVVKWMQRDLPLESTNLIKNRDFVYIEATGILHFPNGERVGYHLMHSIAFPQIHPLPNIVRGNLSICCMFRQLNENVIDNHSFSTLEPGGELMRFLMLPIAAECLLSAINYEPCGQMTKLAWMMQRRRTEMKHLYDTQSSRSTCAMCMKGISRGRLGSIGRSTCKVCFNSVCMSCKVRKHVSMIAPDGKMLQPKVTFCAMCAGEASRMNALEVAREMARGYDISKMLYASSLLTSSSWSDSDQHVIWFSFWWINLRLLVALSVANHFMNASDLFPCIHVSPCS</sequence>
<evidence type="ECO:0000313" key="1">
    <source>
        <dbReference type="EMBL" id="POM66185.1"/>
    </source>
</evidence>
<protein>
    <recommendedName>
        <fullName evidence="3">FYVE-type domain-containing protein</fullName>
    </recommendedName>
</protein>
<proteinExistence type="predicted"/>
<dbReference type="PANTHER" id="PTHR13510:SF44">
    <property type="entry name" value="RABENOSYN-5"/>
    <property type="match status" value="1"/>
</dbReference>
<dbReference type="OrthoDB" id="121030at2759"/>
<keyword evidence="2" id="KW-1185">Reference proteome</keyword>
<dbReference type="Gene3D" id="3.30.530.20">
    <property type="match status" value="1"/>
</dbReference>
<accession>A0A2P4XKU6</accession>
<evidence type="ECO:0000313" key="2">
    <source>
        <dbReference type="Proteomes" id="UP000237271"/>
    </source>
</evidence>